<feature type="region of interest" description="Disordered" evidence="1">
    <location>
        <begin position="216"/>
        <end position="282"/>
    </location>
</feature>
<dbReference type="OMA" id="TNICEID"/>
<feature type="region of interest" description="Disordered" evidence="1">
    <location>
        <begin position="48"/>
        <end position="99"/>
    </location>
</feature>
<feature type="compositionally biased region" description="Polar residues" evidence="1">
    <location>
        <begin position="65"/>
        <end position="79"/>
    </location>
</feature>
<keyword evidence="4" id="KW-1185">Reference proteome</keyword>
<dbReference type="Proteomes" id="UP000596660">
    <property type="component" value="Unplaced"/>
</dbReference>
<evidence type="ECO:0000259" key="2">
    <source>
        <dbReference type="Pfam" id="PF25999"/>
    </source>
</evidence>
<dbReference type="Pfam" id="PF25999">
    <property type="entry name" value="SYNRG_C"/>
    <property type="match status" value="1"/>
</dbReference>
<reference evidence="3" key="2">
    <citation type="submission" date="2021-03" db="UniProtKB">
        <authorList>
            <consortium name="EnsemblPlants"/>
        </authorList>
    </citation>
    <scope>IDENTIFICATION</scope>
</reference>
<dbReference type="InterPro" id="IPR059024">
    <property type="entry name" value="SYNRG_C"/>
</dbReference>
<feature type="domain" description="Synergin gamma C-terminal" evidence="2">
    <location>
        <begin position="539"/>
        <end position="732"/>
    </location>
</feature>
<name>A0A803KP81_CHEQI</name>
<evidence type="ECO:0000313" key="4">
    <source>
        <dbReference type="Proteomes" id="UP000596660"/>
    </source>
</evidence>
<organism evidence="3 4">
    <name type="scientific">Chenopodium quinoa</name>
    <name type="common">Quinoa</name>
    <dbReference type="NCBI Taxonomy" id="63459"/>
    <lineage>
        <taxon>Eukaryota</taxon>
        <taxon>Viridiplantae</taxon>
        <taxon>Streptophyta</taxon>
        <taxon>Embryophyta</taxon>
        <taxon>Tracheophyta</taxon>
        <taxon>Spermatophyta</taxon>
        <taxon>Magnoliopsida</taxon>
        <taxon>eudicotyledons</taxon>
        <taxon>Gunneridae</taxon>
        <taxon>Pentapetalae</taxon>
        <taxon>Caryophyllales</taxon>
        <taxon>Chenopodiaceae</taxon>
        <taxon>Chenopodioideae</taxon>
        <taxon>Atripliceae</taxon>
        <taxon>Chenopodium</taxon>
    </lineage>
</organism>
<feature type="region of interest" description="Disordered" evidence="1">
    <location>
        <begin position="1"/>
        <end position="36"/>
    </location>
</feature>
<dbReference type="PANTHER" id="PTHR35701:SF1">
    <property type="entry name" value="OS11G0148400 PROTEIN"/>
    <property type="match status" value="1"/>
</dbReference>
<sequence>MAEHDEDGFSFGDFKFTPPPPPSHLQPQPQINGVTSTSKIADVWGDFFFNPSPPPSTPSQSQFNLPDNNGFSSSFNWAQPVSGPSPIRVDPGPNKPPKPSIGALPLSLIGEVDPNPNVQSNGSFDLNGFNMNFNGVASDLSIENGNKKNGQDAFKSVDPKLGVNGFGPQSIDFFAALYENGANHQSSEMDVSIKSSTSTTNGFMWDPFPEAELIGNGGGLNASSMNQDDDSDDFGDFVDASQEVVSKEKQEQVGDRMDPAEAQLPNGEAQEKQTQTKPSRGALPLSLFCDDTEESSDPLNLQNEVAPMPTLTPANSFSGQKPVISIKDLVSNLYSQAQLTSSVDSTVKPAENGVQSPLNVAVTTSFEEDDDWDDDSWEFKGAYSDNGVGEQLSPAIPGYIAQKQLPELRIYMDFYDQLRGSLCFLLSCQLDDLKKARSSDVVNGNGGKAEALDDEMQEVSKLLEESVTSKEVLSKKDLERSSCLNKFLEILQGPKFNVIEAEFSLSKRLQLAANEWKVAAELLRHAISMLKILSLGTADEQSLYVTTWSKIINVCVQELSHGASIWKRASEKNVQHQILLNSRGQKFIQALGEIFKVVELLGVSAKVYKPWILLSVSDSSQFFSVLFECGALWVNSGLEGALQNLSDDIDFQCNETAKPIVASITNICEIDVVAVHDLVFRGHKTTCQMSLLPQEILTDLKTLKTVTWGGKPYFLNLANLWANLISSNPPQLPNLQVS</sequence>
<protein>
    <recommendedName>
        <fullName evidence="2">Synergin gamma C-terminal domain-containing protein</fullName>
    </recommendedName>
</protein>
<dbReference type="Gramene" id="AUR62000837-RA">
    <property type="protein sequence ID" value="AUR62000837-RA:cds"/>
    <property type="gene ID" value="AUR62000837"/>
</dbReference>
<dbReference type="AlphaFoldDB" id="A0A803KP81"/>
<evidence type="ECO:0000313" key="3">
    <source>
        <dbReference type="EnsemblPlants" id="AUR62000837-RA:cds"/>
    </source>
</evidence>
<reference evidence="3" key="1">
    <citation type="journal article" date="2017" name="Nature">
        <title>The genome of Chenopodium quinoa.</title>
        <authorList>
            <person name="Jarvis D.E."/>
            <person name="Ho Y.S."/>
            <person name="Lightfoot D.J."/>
            <person name="Schmoeckel S.M."/>
            <person name="Li B."/>
            <person name="Borm T.J.A."/>
            <person name="Ohyanagi H."/>
            <person name="Mineta K."/>
            <person name="Michell C.T."/>
            <person name="Saber N."/>
            <person name="Kharbatia N.M."/>
            <person name="Rupper R.R."/>
            <person name="Sharp A.R."/>
            <person name="Dally N."/>
            <person name="Boughton B.A."/>
            <person name="Woo Y.H."/>
            <person name="Gao G."/>
            <person name="Schijlen E.G.W.M."/>
            <person name="Guo X."/>
            <person name="Momin A.A."/>
            <person name="Negrao S."/>
            <person name="Al-Babili S."/>
            <person name="Gehring C."/>
            <person name="Roessner U."/>
            <person name="Jung C."/>
            <person name="Murphy K."/>
            <person name="Arold S.T."/>
            <person name="Gojobori T."/>
            <person name="van der Linden C.G."/>
            <person name="van Loo E.N."/>
            <person name="Jellen E.N."/>
            <person name="Maughan P.J."/>
            <person name="Tester M."/>
        </authorList>
    </citation>
    <scope>NUCLEOTIDE SEQUENCE [LARGE SCALE GENOMIC DNA]</scope>
    <source>
        <strain evidence="3">cv. PI 614886</strain>
    </source>
</reference>
<evidence type="ECO:0000256" key="1">
    <source>
        <dbReference type="SAM" id="MobiDB-lite"/>
    </source>
</evidence>
<accession>A0A803KP81</accession>
<proteinExistence type="predicted"/>
<dbReference type="EnsemblPlants" id="AUR62000837-RA">
    <property type="protein sequence ID" value="AUR62000837-RA:cds"/>
    <property type="gene ID" value="AUR62000837"/>
</dbReference>
<feature type="compositionally biased region" description="Acidic residues" evidence="1">
    <location>
        <begin position="227"/>
        <end position="236"/>
    </location>
</feature>
<dbReference type="PANTHER" id="PTHR35701">
    <property type="entry name" value="OS11G0148400 PROTEIN"/>
    <property type="match status" value="1"/>
</dbReference>
<feature type="compositionally biased region" description="Basic and acidic residues" evidence="1">
    <location>
        <begin position="245"/>
        <end position="259"/>
    </location>
</feature>